<dbReference type="AlphaFoldDB" id="A0A0K0CUR3"/>
<reference evidence="1" key="1">
    <citation type="submission" date="2012-09" db="EMBL/GenBank/DDBJ databases">
        <authorList>
            <person name="Martin A.A."/>
        </authorList>
    </citation>
    <scope>NUCLEOTIDE SEQUENCE</scope>
</reference>
<proteinExistence type="predicted"/>
<sequence>MILTLTSKEELGKAIPISPKLFTATLQNVMRTLEWGDMGVKINGRQIHHLRFADDIVLITPDISQAKRMLADFDQACG</sequence>
<accession>A0A0K0CUR3</accession>
<name>A0A0K0CUR3_ANGCA</name>
<reference evidence="2" key="2">
    <citation type="submission" date="2017-02" db="UniProtKB">
        <authorList>
            <consortium name="WormBaseParasite"/>
        </authorList>
    </citation>
    <scope>IDENTIFICATION</scope>
</reference>
<organism evidence="1 2">
    <name type="scientific">Angiostrongylus cantonensis</name>
    <name type="common">Rat lungworm</name>
    <dbReference type="NCBI Taxonomy" id="6313"/>
    <lineage>
        <taxon>Eukaryota</taxon>
        <taxon>Metazoa</taxon>
        <taxon>Ecdysozoa</taxon>
        <taxon>Nematoda</taxon>
        <taxon>Chromadorea</taxon>
        <taxon>Rhabditida</taxon>
        <taxon>Rhabditina</taxon>
        <taxon>Rhabditomorpha</taxon>
        <taxon>Strongyloidea</taxon>
        <taxon>Metastrongylidae</taxon>
        <taxon>Angiostrongylus</taxon>
    </lineage>
</organism>
<evidence type="ECO:0000313" key="2">
    <source>
        <dbReference type="WBParaSite" id="ACAC_0000098801-mRNA-1"/>
    </source>
</evidence>
<dbReference type="WBParaSite" id="ACAC_0000098801-mRNA-1">
    <property type="protein sequence ID" value="ACAC_0000098801-mRNA-1"/>
    <property type="gene ID" value="ACAC_0000098801"/>
</dbReference>
<evidence type="ECO:0000313" key="1">
    <source>
        <dbReference type="Proteomes" id="UP000035642"/>
    </source>
</evidence>
<keyword evidence="1" id="KW-1185">Reference proteome</keyword>
<protein>
    <submittedName>
        <fullName evidence="2">Reverse transcriptase domain-containing protein</fullName>
    </submittedName>
</protein>
<dbReference type="Proteomes" id="UP000035642">
    <property type="component" value="Unassembled WGS sequence"/>
</dbReference>